<dbReference type="PANTHER" id="PTHR21237">
    <property type="entry name" value="GRPE PROTEIN"/>
    <property type="match status" value="1"/>
</dbReference>
<dbReference type="Pfam" id="PF01025">
    <property type="entry name" value="GrpE"/>
    <property type="match status" value="1"/>
</dbReference>
<keyword evidence="3" id="KW-0963">Cytoplasm</keyword>
<dbReference type="GO" id="GO:0005737">
    <property type="term" value="C:cytoplasm"/>
    <property type="evidence" value="ECO:0007669"/>
    <property type="project" value="UniProtKB-SubCell"/>
</dbReference>
<keyword evidence="3" id="KW-0346">Stress response</keyword>
<evidence type="ECO:0000313" key="7">
    <source>
        <dbReference type="Proteomes" id="UP000516305"/>
    </source>
</evidence>
<evidence type="ECO:0000256" key="4">
    <source>
        <dbReference type="RuleBase" id="RU004478"/>
    </source>
</evidence>
<comment type="subcellular location">
    <subcellularLocation>
        <location evidence="3">Cytoplasm</location>
    </subcellularLocation>
</comment>
<feature type="region of interest" description="Disordered" evidence="5">
    <location>
        <begin position="1"/>
        <end position="45"/>
    </location>
</feature>
<dbReference type="AlphaFoldDB" id="A0A7H0VC74"/>
<organism evidence="6 7">
    <name type="scientific">Croceimicrobium hydrocarbonivorans</name>
    <dbReference type="NCBI Taxonomy" id="2761580"/>
    <lineage>
        <taxon>Bacteria</taxon>
        <taxon>Pseudomonadati</taxon>
        <taxon>Bacteroidota</taxon>
        <taxon>Flavobacteriia</taxon>
        <taxon>Flavobacteriales</taxon>
        <taxon>Owenweeksiaceae</taxon>
        <taxon>Croceimicrobium</taxon>
    </lineage>
</organism>
<dbReference type="Proteomes" id="UP000516305">
    <property type="component" value="Chromosome"/>
</dbReference>
<dbReference type="GO" id="GO:0042803">
    <property type="term" value="F:protein homodimerization activity"/>
    <property type="evidence" value="ECO:0007669"/>
    <property type="project" value="InterPro"/>
</dbReference>
<dbReference type="GO" id="GO:0006457">
    <property type="term" value="P:protein folding"/>
    <property type="evidence" value="ECO:0007669"/>
    <property type="project" value="InterPro"/>
</dbReference>
<dbReference type="KEGG" id="chyd:H4K34_13170"/>
<evidence type="ECO:0000256" key="2">
    <source>
        <dbReference type="ARBA" id="ARBA00023186"/>
    </source>
</evidence>
<name>A0A7H0VC74_9FLAO</name>
<dbReference type="CDD" id="cd00446">
    <property type="entry name" value="GrpE"/>
    <property type="match status" value="1"/>
</dbReference>
<dbReference type="Gene3D" id="2.30.22.10">
    <property type="entry name" value="Head domain of nucleotide exchange factor GrpE"/>
    <property type="match status" value="1"/>
</dbReference>
<sequence length="193" mass="22043">MSTKNTVQDPDKEALDPKENLAETQAENTDKESVETQEEMSPEEQLEARIAELEEELKAEKDQKLRLYADFENHRKRTAKERVELFGSANQELMSALLPIIDDFKRALSNLKNEEDQEGISLIFNKFENTLKQKGLKPMESTIGKEFNVDTMEAITRIPAPSEDMKGKVVDEIEQGFHLGTKIIRYARVVVGE</sequence>
<evidence type="ECO:0000256" key="1">
    <source>
        <dbReference type="ARBA" id="ARBA00009054"/>
    </source>
</evidence>
<evidence type="ECO:0000313" key="6">
    <source>
        <dbReference type="EMBL" id="QNR23322.1"/>
    </source>
</evidence>
<dbReference type="GO" id="GO:0051087">
    <property type="term" value="F:protein-folding chaperone binding"/>
    <property type="evidence" value="ECO:0007669"/>
    <property type="project" value="InterPro"/>
</dbReference>
<dbReference type="PANTHER" id="PTHR21237:SF23">
    <property type="entry name" value="GRPE PROTEIN HOMOLOG, MITOCHONDRIAL"/>
    <property type="match status" value="1"/>
</dbReference>
<dbReference type="InterPro" id="IPR009012">
    <property type="entry name" value="GrpE_head"/>
</dbReference>
<dbReference type="HAMAP" id="MF_01151">
    <property type="entry name" value="GrpE"/>
    <property type="match status" value="1"/>
</dbReference>
<dbReference type="InterPro" id="IPR000740">
    <property type="entry name" value="GrpE"/>
</dbReference>
<feature type="compositionally biased region" description="Acidic residues" evidence="5">
    <location>
        <begin position="35"/>
        <end position="45"/>
    </location>
</feature>
<accession>A0A7H0VC74</accession>
<keyword evidence="7" id="KW-1185">Reference proteome</keyword>
<dbReference type="SUPFAM" id="SSF58014">
    <property type="entry name" value="Coiled-coil domain of nucleotide exchange factor GrpE"/>
    <property type="match status" value="1"/>
</dbReference>
<dbReference type="Gene3D" id="3.90.20.20">
    <property type="match status" value="1"/>
</dbReference>
<protein>
    <recommendedName>
        <fullName evidence="3">Protein GrpE</fullName>
    </recommendedName>
    <alternativeName>
        <fullName evidence="3">HSP-70 cofactor</fullName>
    </alternativeName>
</protein>
<dbReference type="SUPFAM" id="SSF51064">
    <property type="entry name" value="Head domain of nucleotide exchange factor GrpE"/>
    <property type="match status" value="1"/>
</dbReference>
<dbReference type="EMBL" id="CP060139">
    <property type="protein sequence ID" value="QNR23322.1"/>
    <property type="molecule type" value="Genomic_DNA"/>
</dbReference>
<proteinExistence type="inferred from homology"/>
<dbReference type="RefSeq" id="WP_210757851.1">
    <property type="nucleotide sequence ID" value="NZ_CP060139.1"/>
</dbReference>
<dbReference type="PRINTS" id="PR00773">
    <property type="entry name" value="GRPEPROTEIN"/>
</dbReference>
<dbReference type="GO" id="GO:0051082">
    <property type="term" value="F:unfolded protein binding"/>
    <property type="evidence" value="ECO:0007669"/>
    <property type="project" value="TreeGrafter"/>
</dbReference>
<dbReference type="GO" id="GO:0000774">
    <property type="term" value="F:adenyl-nucleotide exchange factor activity"/>
    <property type="evidence" value="ECO:0007669"/>
    <property type="project" value="InterPro"/>
</dbReference>
<evidence type="ECO:0000256" key="3">
    <source>
        <dbReference type="HAMAP-Rule" id="MF_01151"/>
    </source>
</evidence>
<dbReference type="InterPro" id="IPR013805">
    <property type="entry name" value="GrpE_CC"/>
</dbReference>
<evidence type="ECO:0000256" key="5">
    <source>
        <dbReference type="SAM" id="MobiDB-lite"/>
    </source>
</evidence>
<comment type="function">
    <text evidence="3">Participates actively in the response to hyperosmotic and heat shock by preventing the aggregation of stress-denatured proteins, in association with DnaK and GrpE. It is the nucleotide exchange factor for DnaK and may function as a thermosensor. Unfolded proteins bind initially to DnaJ; upon interaction with the DnaJ-bound protein, DnaK hydrolyzes its bound ATP, resulting in the formation of a stable complex. GrpE releases ADP from DnaK; ATP binding to DnaK triggers the release of the substrate protein, thus completing the reaction cycle. Several rounds of ATP-dependent interactions between DnaJ, DnaK and GrpE are required for fully efficient folding.</text>
</comment>
<reference evidence="6 7" key="1">
    <citation type="submission" date="2020-08" db="EMBL/GenBank/DDBJ databases">
        <title>Croceimicrobium hydrocarbonivorans gen. nov., sp. nov., a novel marine bacterium isolated from a bacterial consortium that degrades polyethylene terephthalate.</title>
        <authorList>
            <person name="Liu R."/>
        </authorList>
    </citation>
    <scope>NUCLEOTIDE SEQUENCE [LARGE SCALE GENOMIC DNA]</scope>
    <source>
        <strain evidence="6 7">A20-9</strain>
    </source>
</reference>
<comment type="subunit">
    <text evidence="3">Homodimer.</text>
</comment>
<gene>
    <name evidence="3" type="primary">grpE</name>
    <name evidence="6" type="ORF">H4K34_13170</name>
</gene>
<comment type="similarity">
    <text evidence="1 3 4">Belongs to the GrpE family.</text>
</comment>
<feature type="compositionally biased region" description="Basic and acidic residues" evidence="5">
    <location>
        <begin position="9"/>
        <end position="21"/>
    </location>
</feature>
<keyword evidence="2 3" id="KW-0143">Chaperone</keyword>